<organism evidence="1">
    <name type="scientific">mine drainage metagenome</name>
    <dbReference type="NCBI Taxonomy" id="410659"/>
    <lineage>
        <taxon>unclassified sequences</taxon>
        <taxon>metagenomes</taxon>
        <taxon>ecological metagenomes</taxon>
    </lineage>
</organism>
<gene>
    <name evidence="1" type="ORF">GALL_155110</name>
</gene>
<proteinExistence type="predicted"/>
<evidence type="ECO:0000313" key="1">
    <source>
        <dbReference type="EMBL" id="OIR02354.1"/>
    </source>
</evidence>
<reference evidence="1" key="1">
    <citation type="submission" date="2016-10" db="EMBL/GenBank/DDBJ databases">
        <title>Sequence of Gallionella enrichment culture.</title>
        <authorList>
            <person name="Poehlein A."/>
            <person name="Muehling M."/>
            <person name="Daniel R."/>
        </authorList>
    </citation>
    <scope>NUCLEOTIDE SEQUENCE</scope>
</reference>
<dbReference type="AlphaFoldDB" id="A0A1J5S2Q6"/>
<protein>
    <submittedName>
        <fullName evidence="1">Uncharacterized protein</fullName>
    </submittedName>
</protein>
<dbReference type="EMBL" id="MLJW01000075">
    <property type="protein sequence ID" value="OIR02354.1"/>
    <property type="molecule type" value="Genomic_DNA"/>
</dbReference>
<comment type="caution">
    <text evidence="1">The sequence shown here is derived from an EMBL/GenBank/DDBJ whole genome shotgun (WGS) entry which is preliminary data.</text>
</comment>
<sequence>MSDTYVCWRDQAQLGPWTVFRVGSDGRRHEIFCCDRYLDAAKLVRELRTYSGELS</sequence>
<name>A0A1J5S2Q6_9ZZZZ</name>
<accession>A0A1J5S2Q6</accession>